<keyword evidence="3" id="KW-1185">Reference proteome</keyword>
<accession>A0A345DA69</accession>
<dbReference type="RefSeq" id="WP_114562476.1">
    <property type="nucleotide sequence ID" value="NZ_CP031124.1"/>
</dbReference>
<protein>
    <recommendedName>
        <fullName evidence="4">FixH</fullName>
    </recommendedName>
</protein>
<sequence>MSSSDLKLAIEPWYKHRIVWLMLGLPLVVVVASFITLYLAIKTDDGVVDDDYYKQGLAINQDLARDDKAKALGLSAQLQFSGTTANLKLSALTPASLVGVPIQLLVQNVGVKTKDQVVALVPTGNGMWRGQLQQPLMAGHWQIHLEAQDWRLLQTVKGDVTVPIVFSAK</sequence>
<gene>
    <name evidence="2" type="ORF">DTO96_100983</name>
</gene>
<dbReference type="EMBL" id="CP031124">
    <property type="protein sequence ID" value="AXF85257.1"/>
    <property type="molecule type" value="Genomic_DNA"/>
</dbReference>
<evidence type="ECO:0000313" key="2">
    <source>
        <dbReference type="EMBL" id="AXF85257.1"/>
    </source>
</evidence>
<dbReference type="InterPro" id="IPR008620">
    <property type="entry name" value="FixH"/>
</dbReference>
<dbReference type="OrthoDB" id="5295180at2"/>
<proteinExistence type="predicted"/>
<dbReference type="KEGG" id="hyf:DTO96_100983"/>
<keyword evidence="1" id="KW-0812">Transmembrane</keyword>
<evidence type="ECO:0000256" key="1">
    <source>
        <dbReference type="SAM" id="Phobius"/>
    </source>
</evidence>
<reference evidence="3" key="1">
    <citation type="submission" date="2018-07" db="EMBL/GenBank/DDBJ databases">
        <authorList>
            <person name="Kim H."/>
        </authorList>
    </citation>
    <scope>NUCLEOTIDE SEQUENCE [LARGE SCALE GENOMIC DNA]</scope>
    <source>
        <strain evidence="3">F02</strain>
    </source>
</reference>
<name>A0A345DA69_9BURK</name>
<dbReference type="AlphaFoldDB" id="A0A345DA69"/>
<keyword evidence="1" id="KW-0472">Membrane</keyword>
<keyword evidence="1" id="KW-1133">Transmembrane helix</keyword>
<evidence type="ECO:0000313" key="3">
    <source>
        <dbReference type="Proteomes" id="UP000252182"/>
    </source>
</evidence>
<evidence type="ECO:0008006" key="4">
    <source>
        <dbReference type="Google" id="ProtNLM"/>
    </source>
</evidence>
<dbReference type="Proteomes" id="UP000252182">
    <property type="component" value="Chromosome"/>
</dbReference>
<organism evidence="2 3">
    <name type="scientific">Ephemeroptericola cinctiostellae</name>
    <dbReference type="NCBI Taxonomy" id="2268024"/>
    <lineage>
        <taxon>Bacteria</taxon>
        <taxon>Pseudomonadati</taxon>
        <taxon>Pseudomonadota</taxon>
        <taxon>Betaproteobacteria</taxon>
        <taxon>Burkholderiales</taxon>
        <taxon>Burkholderiaceae</taxon>
        <taxon>Ephemeroptericola</taxon>
    </lineage>
</organism>
<dbReference type="Pfam" id="PF05751">
    <property type="entry name" value="FixH"/>
    <property type="match status" value="1"/>
</dbReference>
<feature type="transmembrane region" description="Helical" evidence="1">
    <location>
        <begin position="20"/>
        <end position="41"/>
    </location>
</feature>